<dbReference type="Proteomes" id="UP000001940">
    <property type="component" value="Chromosome IV"/>
</dbReference>
<dbReference type="GO" id="GO:0019899">
    <property type="term" value="F:enzyme binding"/>
    <property type="evidence" value="ECO:0007669"/>
    <property type="project" value="UniProtKB-ARBA"/>
</dbReference>
<feature type="region of interest" description="Disordered" evidence="2">
    <location>
        <begin position="1"/>
        <end position="56"/>
    </location>
</feature>
<dbReference type="InterPro" id="IPR036875">
    <property type="entry name" value="Znf_CCHC_sf"/>
</dbReference>
<dbReference type="InterPro" id="IPR001878">
    <property type="entry name" value="Znf_CCHC"/>
</dbReference>
<evidence type="ECO:0000259" key="3">
    <source>
        <dbReference type="PROSITE" id="PS50158"/>
    </source>
</evidence>
<dbReference type="RefSeq" id="NP_501546.1">
    <property type="nucleotide sequence ID" value="NM_069145.7"/>
</dbReference>
<evidence type="ECO:0000313" key="4">
    <source>
        <dbReference type="EMBL" id="CAA90980.1"/>
    </source>
</evidence>
<dbReference type="GO" id="GO:0045182">
    <property type="term" value="F:translation regulator activity"/>
    <property type="evidence" value="ECO:0000318"/>
    <property type="project" value="GO_Central"/>
</dbReference>
<dbReference type="FunCoup" id="Q18244">
    <property type="interactions" value="866"/>
</dbReference>
<dbReference type="GO" id="GO:0003729">
    <property type="term" value="F:mRNA binding"/>
    <property type="evidence" value="ECO:0000318"/>
    <property type="project" value="GO_Central"/>
</dbReference>
<feature type="compositionally biased region" description="Low complexity" evidence="2">
    <location>
        <begin position="1"/>
        <end position="12"/>
    </location>
</feature>
<dbReference type="CTD" id="177707"/>
<dbReference type="OrthoDB" id="5823075at2759"/>
<evidence type="ECO:0007829" key="7">
    <source>
        <dbReference type="PeptideAtlas" id="Q18244"/>
    </source>
</evidence>
<dbReference type="SUPFAM" id="SSF57756">
    <property type="entry name" value="Retrovirus zinc finger-like domains"/>
    <property type="match status" value="1"/>
</dbReference>
<keyword evidence="1" id="KW-0479">Metal-binding</keyword>
<protein>
    <submittedName>
        <fullName evidence="4">CCHC-type domain-containing protein</fullName>
    </submittedName>
</protein>
<dbReference type="GO" id="GO:2000767">
    <property type="term" value="P:positive regulation of cytoplasmic translation"/>
    <property type="evidence" value="ECO:0000318"/>
    <property type="project" value="GO_Central"/>
</dbReference>
<dbReference type="IntAct" id="Q18244">
    <property type="interactions" value="4"/>
</dbReference>
<accession>Q18244</accession>
<keyword evidence="5" id="KW-1185">Reference proteome</keyword>
<dbReference type="UCSC" id="C27B7.5">
    <property type="organism name" value="c. elegans"/>
</dbReference>
<gene>
    <name evidence="4 6" type="primary">egc-2</name>
    <name evidence="6" type="ORF">C27B7.5</name>
    <name evidence="4" type="ORF">CELE_C27B7.5</name>
</gene>
<feature type="compositionally biased region" description="Low complexity" evidence="2">
    <location>
        <begin position="130"/>
        <end position="150"/>
    </location>
</feature>
<dbReference type="OMA" id="HCQEHGH"/>
<dbReference type="PaxDb" id="6239-C27B7.5"/>
<evidence type="ECO:0000256" key="2">
    <source>
        <dbReference type="SAM" id="MobiDB-lite"/>
    </source>
</evidence>
<reference evidence="4 5" key="1">
    <citation type="journal article" date="1998" name="Science">
        <title>Genome sequence of the nematode C. elegans: a platform for investigating biology.</title>
        <authorList>
            <consortium name="The C. elegans sequencing consortium"/>
            <person name="Sulson J.E."/>
            <person name="Waterston R."/>
        </authorList>
    </citation>
    <scope>NUCLEOTIDE SEQUENCE [LARGE SCALE GENOMIC DNA]</scope>
    <source>
        <strain evidence="4 5">Bristol N2</strain>
    </source>
</reference>
<dbReference type="GeneID" id="177707"/>
<dbReference type="Pfam" id="PF00098">
    <property type="entry name" value="zf-CCHC"/>
    <property type="match status" value="1"/>
</dbReference>
<evidence type="ECO:0000313" key="6">
    <source>
        <dbReference type="WormBase" id="C27B7.5"/>
    </source>
</evidence>
<dbReference type="GO" id="GO:0008270">
    <property type="term" value="F:zinc ion binding"/>
    <property type="evidence" value="ECO:0007669"/>
    <property type="project" value="UniProtKB-KW"/>
</dbReference>
<dbReference type="GO" id="GO:0003727">
    <property type="term" value="F:single-stranded RNA binding"/>
    <property type="evidence" value="ECO:0000318"/>
    <property type="project" value="GO_Central"/>
</dbReference>
<sequence>MSELSSEMKSMENGMSARTDRQHYLERAQYSPWPKTQNSGAFGALTDQPRKYRGGFGGGEGFSDFGSVSGLGGRIPRNSSHLNDSSGFGSVRGGYSSYRESRSSRVAVSDALYMNNERCVTPLPSENIMGSPRRGSFRSSPRSDGMGSSSKRPRSGRRTGRRGRGGPGHCFHCQEHGHISRMCPKKVGETDEHGDGKDIEVEPFETKDLLQEDASRYSSNMKALHGGGLYQSKLDNQKARESYYGGYGYSINSLTPRSVGSVRSGFTAPMMSPEIDKFSEQLDNALKLSNVEPVAPSPYVMTITGKGPAEKLMKEVPPVAPINTLQSREGAKQISTETLSIETRRTVMRDGEFHFEETTIINFPRVLPPNVRVIAAQFVPVASQNS</sequence>
<keyword evidence="7" id="KW-1267">Proteomics identification</keyword>
<proteinExistence type="evidence at protein level"/>
<dbReference type="PROSITE" id="PS50158">
    <property type="entry name" value="ZF_CCHC"/>
    <property type="match status" value="1"/>
</dbReference>
<dbReference type="eggNOG" id="ENOG502TFE4">
    <property type="taxonomic scope" value="Eukaryota"/>
</dbReference>
<feature type="compositionally biased region" description="Low complexity" evidence="2">
    <location>
        <begin position="85"/>
        <end position="101"/>
    </location>
</feature>
<keyword evidence="1" id="KW-0862">Zinc</keyword>
<feature type="region of interest" description="Disordered" evidence="2">
    <location>
        <begin position="121"/>
        <end position="171"/>
    </location>
</feature>
<organism evidence="4 5">
    <name type="scientific">Caenorhabditis elegans</name>
    <dbReference type="NCBI Taxonomy" id="6239"/>
    <lineage>
        <taxon>Eukaryota</taxon>
        <taxon>Metazoa</taxon>
        <taxon>Ecdysozoa</taxon>
        <taxon>Nematoda</taxon>
        <taxon>Chromadorea</taxon>
        <taxon>Rhabditida</taxon>
        <taxon>Rhabditina</taxon>
        <taxon>Rhabditomorpha</taxon>
        <taxon>Rhabditoidea</taxon>
        <taxon>Rhabditidae</taxon>
        <taxon>Peloderinae</taxon>
        <taxon>Caenorhabditis</taxon>
    </lineage>
</organism>
<evidence type="ECO:0000313" key="5">
    <source>
        <dbReference type="Proteomes" id="UP000001940"/>
    </source>
</evidence>
<dbReference type="GO" id="GO:0005737">
    <property type="term" value="C:cytoplasm"/>
    <property type="evidence" value="ECO:0000318"/>
    <property type="project" value="GO_Central"/>
</dbReference>
<dbReference type="WormBase" id="C27B7.5">
    <property type="protein sequence ID" value="CE03034"/>
    <property type="gene ID" value="WBGene00007762"/>
    <property type="gene designation" value="egc-2"/>
</dbReference>
<feature type="region of interest" description="Disordered" evidence="2">
    <location>
        <begin position="77"/>
        <end position="101"/>
    </location>
</feature>
<keyword evidence="1" id="KW-0863">Zinc-finger</keyword>
<evidence type="ECO:0000256" key="1">
    <source>
        <dbReference type="PROSITE-ProRule" id="PRU00047"/>
    </source>
</evidence>
<feature type="compositionally biased region" description="Basic residues" evidence="2">
    <location>
        <begin position="151"/>
        <end position="164"/>
    </location>
</feature>
<dbReference type="AlphaFoldDB" id="Q18244"/>
<dbReference type="InParanoid" id="Q18244"/>
<dbReference type="PIR" id="T19504">
    <property type="entry name" value="T19504"/>
</dbReference>
<dbReference type="PeptideAtlas" id="Q18244"/>
<dbReference type="EMBL" id="BX284604">
    <property type="protein sequence ID" value="CAA90980.1"/>
    <property type="molecule type" value="Genomic_DNA"/>
</dbReference>
<dbReference type="STRING" id="6239.C27B7.5.1"/>
<dbReference type="Bgee" id="WBGene00007762">
    <property type="expression patterns" value="Expressed in germ line (C elegans) and 4 other cell types or tissues"/>
</dbReference>
<dbReference type="AGR" id="WB:WBGene00007762"/>
<feature type="domain" description="CCHC-type" evidence="3">
    <location>
        <begin position="170"/>
        <end position="185"/>
    </location>
</feature>
<dbReference type="HOGENOM" id="CLU_566491_0_0_1"/>
<dbReference type="KEGG" id="cel:CELE_C27B7.5"/>
<name>Q18244_CAEEL</name>
<dbReference type="Gene3D" id="4.10.60.10">
    <property type="entry name" value="Zinc finger, CCHC-type"/>
    <property type="match status" value="1"/>
</dbReference>